<dbReference type="EMBL" id="JAYJJU010000035">
    <property type="protein sequence ID" value="MEB3034563.1"/>
    <property type="molecule type" value="Genomic_DNA"/>
</dbReference>
<organism evidence="1 2">
    <name type="scientific">[Mycobacterium] nativiensis</name>
    <dbReference type="NCBI Taxonomy" id="2855503"/>
    <lineage>
        <taxon>Bacteria</taxon>
        <taxon>Bacillati</taxon>
        <taxon>Actinomycetota</taxon>
        <taxon>Actinomycetes</taxon>
        <taxon>Mycobacteriales</taxon>
        <taxon>Mycobacteriaceae</taxon>
        <taxon>Mycolicibacter</taxon>
    </lineage>
</organism>
<gene>
    <name evidence="1" type="ORF">KV113_23765</name>
</gene>
<evidence type="ECO:0000313" key="2">
    <source>
        <dbReference type="Proteomes" id="UP001298593"/>
    </source>
</evidence>
<dbReference type="RefSeq" id="WP_224976505.1">
    <property type="nucleotide sequence ID" value="NZ_JAYJJU010000035.1"/>
</dbReference>
<keyword evidence="2" id="KW-1185">Reference proteome</keyword>
<dbReference type="Proteomes" id="UP001298593">
    <property type="component" value="Unassembled WGS sequence"/>
</dbReference>
<reference evidence="1 2" key="1">
    <citation type="submission" date="2023-12" db="EMBL/GenBank/DDBJ databases">
        <title>Description of new species of Mycobacterium terrae complex isolated from sewage at the Sao Paulo Zoological Park Foundation in Brazil.</title>
        <authorList>
            <person name="Romagnoli C.L."/>
            <person name="Conceicao E.C."/>
            <person name="Machado E."/>
            <person name="Barreto L.B.P.F."/>
            <person name="Sharma A."/>
            <person name="Silva N.M."/>
            <person name="Marques L.E."/>
            <person name="Juliana M.A."/>
            <person name="Lourenco M.C.S."/>
            <person name="Digiampietri L.A."/>
            <person name="Suffys P.N."/>
            <person name="Viana-Niero C."/>
        </authorList>
    </citation>
    <scope>NUCLEOTIDE SEQUENCE [LARGE SCALE GENOMIC DNA]</scope>
    <source>
        <strain evidence="1 2">MYC340</strain>
    </source>
</reference>
<sequence length="54" mass="5436">MTAADQLDRITEAASLWRCNDPASGPAMVGLGSFADMQTALRLAGATSVGGPGQ</sequence>
<accession>A0ABU5Y2Z9</accession>
<protein>
    <submittedName>
        <fullName evidence="1">Uncharacterized protein</fullName>
    </submittedName>
</protein>
<proteinExistence type="predicted"/>
<name>A0ABU5Y2Z9_9MYCO</name>
<comment type="caution">
    <text evidence="1">The sequence shown here is derived from an EMBL/GenBank/DDBJ whole genome shotgun (WGS) entry which is preliminary data.</text>
</comment>
<evidence type="ECO:0000313" key="1">
    <source>
        <dbReference type="EMBL" id="MEB3034563.1"/>
    </source>
</evidence>